<accession>S5Y6V6</accession>
<dbReference type="Proteomes" id="UP000015546">
    <property type="component" value="Segment"/>
</dbReference>
<evidence type="ECO:0000313" key="2">
    <source>
        <dbReference type="Proteomes" id="UP000015546"/>
    </source>
</evidence>
<dbReference type="GeneID" id="16575501"/>
<reference evidence="1" key="1">
    <citation type="submission" date="2013-11" db="EMBL/GenBank/DDBJ databases">
        <authorList>
            <person name="Acha N."/>
            <person name="Ahmed A.J."/>
            <person name="Andrew J.C."/>
            <person name="Arusuraire T."/>
            <person name="Auman J.C."/>
            <person name="Badar F."/>
            <person name="Bello R."/>
            <person name="Bernabe S.M."/>
            <person name="Boateng S.K."/>
            <person name="Brawn M.S."/>
            <person name="Calos M.G."/>
            <person name="Chambers B.M."/>
            <person name="Chan S.K."/>
            <person name="Cheaves M."/>
            <person name="Cleary N.C."/>
            <person name="Czawlytko E.C."/>
            <person name="Gabriel T.W."/>
            <person name="Gao W."/>
            <person name="Gnatt I.Y."/>
            <person name="Gopala-Rao A.K."/>
            <person name="Group B.L."/>
            <person name="Haile S."/>
            <person name="Haupt C.W."/>
            <person name="Heinke M.L."/>
            <person name="Hodgson J.S."/>
            <person name="Howarth S.M."/>
            <person name="Ierardi B.R."/>
            <person name="Jacob-Sampson D.C."/>
            <person name="Jayasinghe N.S."/>
            <person name="Jiang A."/>
            <person name="Jones M."/>
            <person name="Kharel N."/>
            <person name="Kim E.H."/>
            <person name="Kim J.S."/>
            <person name="Kim J.S."/>
            <person name="Kim M."/>
            <person name="Kim T.W."/>
            <person name="Kim Y."/>
            <person name="Kirchner B.E."/>
            <person name="Ko E."/>
            <person name="Kumar A."/>
            <person name="Le D.N."/>
            <person name="Lo A."/>
            <person name="Lynott E.M."/>
            <person name="Mahmood A."/>
            <person name="Manzoor I.S."/>
            <person name="Marano G.L."/>
            <person name="Margulies Z.J."/>
            <person name="Mathew S."/>
            <person name="McClure A.L."/>
            <person name="McCollum B.J."/>
            <person name="Mckee R.C."/>
            <person name="Menisher T.W."/>
            <person name="Monroe M.K."/>
            <person name="Mosenkis E.V."/>
            <person name="Nagaradona C."/>
            <person name="Nelson V.D."/>
            <person name="Nnadi N.D."/>
            <person name="Okolo C."/>
            <person name="Opene B.A."/>
            <person name="Parmanov M."/>
            <person name="Parsons M.J."/>
            <person name="Patel D.B."/>
            <person name="Pham M."/>
            <person name="Raza S."/>
            <person name="Rein A.J."/>
            <person name="Retnakumar V."/>
            <person name="Seidman L.M."/>
            <person name="Sexton M.Jr."/>
            <person name="Shaw C.A."/>
            <person name="Sheth S.N."/>
            <person name="Shu C.W."/>
            <person name="Smith K.M."/>
            <person name="Tailor D.I."/>
            <person name="Teklu-Haile Y."/>
            <person name="Tewelde B.Z."/>
            <person name="Threatt J.C."/>
            <person name="Tong M.V."/>
            <person name="Turner K.N."/>
            <person name="Velasco R.T."/>
            <person name="Venida A.C."/>
            <person name="Walker L.M."/>
            <person name="Way M."/>
            <person name="Williams K.L."/>
            <person name="Witczak R.W."/>
            <person name="Won D."/>
            <person name="Zifa S."/>
            <person name="Zimmerman J.N."/>
            <person name="Adediran T.Y."/>
            <person name="Jeon M.-H."/>
            <person name="Shah M.R."/>
            <person name="Abete L.P."/>
            <person name="Cortes N."/>
            <person name="Nunn R."/>
            <person name="Somasundaram P."/>
            <person name="Caruso S.M."/>
            <person name="Erill I."/>
            <person name="Cresawn S.G."/>
            <person name="Russell D.A."/>
            <person name="Pope W.H."/>
            <person name="Jacobs-Sera D."/>
            <person name="Hendrix R.W."/>
            <person name="Hatfull G.F."/>
        </authorList>
    </citation>
    <scope>NUCLEOTIDE SEQUENCE [LARGE SCALE GENOMIC DNA]</scope>
</reference>
<dbReference type="RefSeq" id="YP_008430956.1">
    <property type="nucleotide sequence ID" value="NC_022088.2"/>
</dbReference>
<organism evidence="1 2">
    <name type="scientific">Bacillus phage Troll</name>
    <dbReference type="NCBI Taxonomy" id="1382932"/>
    <lineage>
        <taxon>Viruses</taxon>
        <taxon>Duplodnaviria</taxon>
        <taxon>Heunggongvirae</taxon>
        <taxon>Uroviricota</taxon>
        <taxon>Caudoviricetes</taxon>
        <taxon>Herelleviridae</taxon>
        <taxon>Bastillevirinae</taxon>
        <taxon>Bequatrovirus</taxon>
        <taxon>Bequatrovirus troll</taxon>
    </lineage>
</organism>
<name>S5Y6V6_9CAUD</name>
<sequence>MKRENTLGSVLAPVETLEYFLRNMQIGTKVADAYYSVTIKISTQVQNYMLSGVT</sequence>
<keyword evidence="2" id="KW-1185">Reference proteome</keyword>
<proteinExistence type="predicted"/>
<protein>
    <submittedName>
        <fullName evidence="1">Uncharacterized protein</fullName>
    </submittedName>
</protein>
<gene>
    <name evidence="1" type="primary">172</name>
    <name evidence="1" type="ORF">TROLL_172</name>
</gene>
<dbReference type="EMBL" id="KF208639">
    <property type="protein sequence ID" value="AGT13527.1"/>
    <property type="molecule type" value="Genomic_DNA"/>
</dbReference>
<evidence type="ECO:0000313" key="1">
    <source>
        <dbReference type="EMBL" id="AGT13527.1"/>
    </source>
</evidence>
<dbReference type="KEGG" id="vg:16575501"/>